<dbReference type="AlphaFoldDB" id="A0A3B0VIL4"/>
<feature type="compositionally biased region" description="Pro residues" evidence="1">
    <location>
        <begin position="94"/>
        <end position="151"/>
    </location>
</feature>
<feature type="region of interest" description="Disordered" evidence="1">
    <location>
        <begin position="84"/>
        <end position="159"/>
    </location>
</feature>
<reference evidence="2" key="1">
    <citation type="submission" date="2018-06" db="EMBL/GenBank/DDBJ databases">
        <authorList>
            <person name="Zhirakovskaya E."/>
        </authorList>
    </citation>
    <scope>NUCLEOTIDE SEQUENCE</scope>
</reference>
<dbReference type="PRINTS" id="PR01217">
    <property type="entry name" value="PRICHEXTENSN"/>
</dbReference>
<evidence type="ECO:0000313" key="2">
    <source>
        <dbReference type="EMBL" id="VAW42761.1"/>
    </source>
</evidence>
<name>A0A3B0VIL4_9ZZZZ</name>
<accession>A0A3B0VIL4</accession>
<sequence length="375" mass="40737">MNKQQLPQERRPIPGTEKPNLNRIKPKSRLVVVSVILLIVMIAAVSAWAQSFNLNLVTGDNAEIACDGRGVQIQRLSRTAVNVICSGPSSSPQPTEPPVEPTNPPPQPTQPPIDPTNPPPQPTNPPPEPTNPPPQPTNPPPQPTSPPPPPGGNIQPFAGAPACEEIGIAHNDTAWHGIWNYTSGCYWDHEHKQNPRETDDLFGDEFYSLAGGEISYPWQTYAGSGESFQAYQPGTATENTAKHEGYGWQYFRNGLEICDQSLILGSQCFDSFRTEFHQVGGEVGALTRFHSVYVEGIACTPEGAAQMQFNSGANAYGRTINGQFRALNRDNINQFPTEFAGCGFGSGGGWLDFGRLNWPARGILQPLPTDNAQFA</sequence>
<feature type="region of interest" description="Disordered" evidence="1">
    <location>
        <begin position="1"/>
        <end position="22"/>
    </location>
</feature>
<organism evidence="2">
    <name type="scientific">hydrothermal vent metagenome</name>
    <dbReference type="NCBI Taxonomy" id="652676"/>
    <lineage>
        <taxon>unclassified sequences</taxon>
        <taxon>metagenomes</taxon>
        <taxon>ecological metagenomes</taxon>
    </lineage>
</organism>
<proteinExistence type="predicted"/>
<feature type="non-terminal residue" evidence="2">
    <location>
        <position position="375"/>
    </location>
</feature>
<gene>
    <name evidence="2" type="ORF">MNBD_CHLOROFLEXI01-1244</name>
</gene>
<evidence type="ECO:0000256" key="1">
    <source>
        <dbReference type="SAM" id="MobiDB-lite"/>
    </source>
</evidence>
<protein>
    <submittedName>
        <fullName evidence="2">Uncharacterized protein</fullName>
    </submittedName>
</protein>
<dbReference type="EMBL" id="UOEU01000950">
    <property type="protein sequence ID" value="VAW42761.1"/>
    <property type="molecule type" value="Genomic_DNA"/>
</dbReference>